<dbReference type="RefSeq" id="WP_289559555.1">
    <property type="nucleotide sequence ID" value="NZ_JAUDEO010000013.1"/>
</dbReference>
<protein>
    <recommendedName>
        <fullName evidence="3">YxjI</fullName>
    </recommendedName>
</protein>
<dbReference type="InterPro" id="IPR007612">
    <property type="entry name" value="LOR"/>
</dbReference>
<dbReference type="EMBL" id="JAUDEO010000013">
    <property type="protein sequence ID" value="MDM8333610.1"/>
    <property type="molecule type" value="Genomic_DNA"/>
</dbReference>
<organism evidence="1 2">
    <name type="scientific">Limosilactobacillus panis</name>
    <dbReference type="NCBI Taxonomy" id="47493"/>
    <lineage>
        <taxon>Bacteria</taxon>
        <taxon>Bacillati</taxon>
        <taxon>Bacillota</taxon>
        <taxon>Bacilli</taxon>
        <taxon>Lactobacillales</taxon>
        <taxon>Lactobacillaceae</taxon>
        <taxon>Limosilactobacillus</taxon>
    </lineage>
</organism>
<evidence type="ECO:0000313" key="2">
    <source>
        <dbReference type="Proteomes" id="UP001529423"/>
    </source>
</evidence>
<evidence type="ECO:0008006" key="3">
    <source>
        <dbReference type="Google" id="ProtNLM"/>
    </source>
</evidence>
<evidence type="ECO:0000313" key="1">
    <source>
        <dbReference type="EMBL" id="MDM8333610.1"/>
    </source>
</evidence>
<comment type="caution">
    <text evidence="1">The sequence shown here is derived from an EMBL/GenBank/DDBJ whole genome shotgun (WGS) entry which is preliminary data.</text>
</comment>
<name>A0ABT7VLK7_9LACO</name>
<dbReference type="Pfam" id="PF04525">
    <property type="entry name" value="LOR"/>
    <property type="match status" value="1"/>
</dbReference>
<reference evidence="1 2" key="2">
    <citation type="submission" date="2023-06" db="EMBL/GenBank/DDBJ databases">
        <title>Identification and characterization of horizontal gene transfer across gut microbiota members of farm animals based on homology search.</title>
        <authorList>
            <person name="Schwarzerova J."/>
            <person name="Nykrynova M."/>
            <person name="Jureckova K."/>
            <person name="Cejkova D."/>
            <person name="Rychlik I."/>
        </authorList>
    </citation>
    <scope>NUCLEOTIDE SEQUENCE [LARGE SCALE GENOMIC DNA]</scope>
    <source>
        <strain evidence="1 2">105_WCHN</strain>
    </source>
</reference>
<keyword evidence="2" id="KW-1185">Reference proteome</keyword>
<accession>A0ABT7VLK7</accession>
<reference evidence="1 2" key="3">
    <citation type="submission" date="2023-06" db="EMBL/GenBank/DDBJ databases">
        <authorList>
            <person name="Zeman M."/>
            <person name="Kubasova T."/>
            <person name="Jahodarova E."/>
            <person name="Nykrynova M."/>
            <person name="Rychlik I."/>
        </authorList>
    </citation>
    <scope>NUCLEOTIDE SEQUENCE [LARGE SCALE GENOMIC DNA]</scope>
    <source>
        <strain evidence="1 2">105_WCHN</strain>
    </source>
</reference>
<gene>
    <name evidence="1" type="ORF">QUW46_03325</name>
</gene>
<reference evidence="2" key="1">
    <citation type="submission" date="2023-06" db="EMBL/GenBank/DDBJ databases">
        <title>Identification and characterization of horizontal gene transfer across gut microbiota members of farm animals based on homology search.</title>
        <authorList>
            <person name="Zeman M."/>
            <person name="Kubasova T."/>
            <person name="Jahodarova E."/>
            <person name="Nykrynova M."/>
            <person name="Rychlik I."/>
        </authorList>
    </citation>
    <scope>NUCLEOTIDE SEQUENCE [LARGE SCALE GENOMIC DNA]</scope>
    <source>
        <strain evidence="2">105_WCHN</strain>
    </source>
</reference>
<proteinExistence type="predicted"/>
<sequence>MRKLYLRDHSTDLHGTTIIRDEHGRSCYLLAGKWGLHHDVLSLYAIDGQLLAEVKQLSLGLLPKFALYRHRQRVGTVGKSFGFVRQVVYIRGLNWIIVGSPLGSRYRVFGAGKLIFALKPVQFSGSYCHELRISKQADEPLAILVASVLDHWSRNGQLDADKVQFRNRSLANNLGMGYQLKQ</sequence>
<dbReference type="Proteomes" id="UP001529423">
    <property type="component" value="Unassembled WGS sequence"/>
</dbReference>